<feature type="domain" description="Transglutaminase-like" evidence="1">
    <location>
        <begin position="186"/>
        <end position="252"/>
    </location>
</feature>
<dbReference type="SMART" id="SM00460">
    <property type="entry name" value="TGc"/>
    <property type="match status" value="1"/>
</dbReference>
<organism evidence="2 3">
    <name type="scientific">Seongchinamella sediminis</name>
    <dbReference type="NCBI Taxonomy" id="2283635"/>
    <lineage>
        <taxon>Bacteria</taxon>
        <taxon>Pseudomonadati</taxon>
        <taxon>Pseudomonadota</taxon>
        <taxon>Gammaproteobacteria</taxon>
        <taxon>Cellvibrionales</taxon>
        <taxon>Halieaceae</taxon>
        <taxon>Seongchinamella</taxon>
    </lineage>
</organism>
<sequence length="330" mass="36662">MRFLSVILASLIASLPLQSIGDEQRVFEFTYEIVSGDLPAGEAVDIYIPLPAEHADQRILEQALESSVPGKTGVEKNYDNGYYRITRPAGSDAPIKASLSWTVVRNTVRAGSETALSDAERARFLAPNALVPVGHEVLQPILEEIHLQRSDDSPSATARAIYDWIVDNVEYKKVGTGWGNGDTFWACSERYGNCTDFHALFVALARSEGIPARFEIGFPVPQARPAGDVGGYHCWVQFYIPGEGWIPIDASEAAKHPEKRELFYGTHPADRIHFTTGRDLVVSEASEKQPLNYFIYPYVEVGGKPWQGKVNTRFSYREFSEPTLAYKGES</sequence>
<dbReference type="SUPFAM" id="SSF54001">
    <property type="entry name" value="Cysteine proteinases"/>
    <property type="match status" value="1"/>
</dbReference>
<protein>
    <submittedName>
        <fullName evidence="2">Transglutaminase domain-containing protein</fullName>
    </submittedName>
</protein>
<dbReference type="InterPro" id="IPR038765">
    <property type="entry name" value="Papain-like_cys_pep_sf"/>
</dbReference>
<evidence type="ECO:0000259" key="1">
    <source>
        <dbReference type="SMART" id="SM00460"/>
    </source>
</evidence>
<evidence type="ECO:0000313" key="3">
    <source>
        <dbReference type="Proteomes" id="UP000265509"/>
    </source>
</evidence>
<dbReference type="InterPro" id="IPR002931">
    <property type="entry name" value="Transglutaminase-like"/>
</dbReference>
<name>A0A3L7DVU5_9GAMM</name>
<gene>
    <name evidence="2" type="ORF">DWB85_16460</name>
</gene>
<dbReference type="Gene3D" id="3.10.620.30">
    <property type="match status" value="1"/>
</dbReference>
<accession>A0A3L7DVU5</accession>
<dbReference type="RefSeq" id="WP_117956745.1">
    <property type="nucleotide sequence ID" value="NZ_QRAN01000021.1"/>
</dbReference>
<dbReference type="AlphaFoldDB" id="A0A3L7DVU5"/>
<dbReference type="EMBL" id="QRAN01000021">
    <property type="protein sequence ID" value="RLQ20720.1"/>
    <property type="molecule type" value="Genomic_DNA"/>
</dbReference>
<dbReference type="PANTHER" id="PTHR38339:SF1">
    <property type="entry name" value="TRANSGLUTAMINASE-LIKE DOMAIN-CONTAINING PROTEIN"/>
    <property type="match status" value="1"/>
</dbReference>
<evidence type="ECO:0000313" key="2">
    <source>
        <dbReference type="EMBL" id="RLQ20720.1"/>
    </source>
</evidence>
<reference evidence="2 3" key="1">
    <citation type="submission" date="2018-07" db="EMBL/GenBank/DDBJ databases">
        <title>Halioglobus sp. genome submission.</title>
        <authorList>
            <person name="Ye M.-Q."/>
            <person name="Du Z.-J."/>
        </authorList>
    </citation>
    <scope>NUCLEOTIDE SEQUENCE [LARGE SCALE GENOMIC DNA]</scope>
    <source>
        <strain evidence="2 3">U0301</strain>
    </source>
</reference>
<dbReference type="PANTHER" id="PTHR38339">
    <property type="entry name" value="TRANSGLUTAMINASE DOMAIN PROTEIN"/>
    <property type="match status" value="1"/>
</dbReference>
<comment type="caution">
    <text evidence="2">The sequence shown here is derived from an EMBL/GenBank/DDBJ whole genome shotgun (WGS) entry which is preliminary data.</text>
</comment>
<proteinExistence type="predicted"/>
<dbReference type="Proteomes" id="UP000265509">
    <property type="component" value="Unassembled WGS sequence"/>
</dbReference>
<keyword evidence="3" id="KW-1185">Reference proteome</keyword>
<dbReference type="OrthoDB" id="9804872at2"/>
<dbReference type="Pfam" id="PF01841">
    <property type="entry name" value="Transglut_core"/>
    <property type="match status" value="1"/>
</dbReference>